<dbReference type="InterPro" id="IPR037143">
    <property type="entry name" value="4-PPantetheinyl_Trfase_dom_sf"/>
</dbReference>
<sequence>MNIDAEIFPVSQYDAAALVLARELPDTWLTRAEQERAASLGASGARFVAGRLLARQLASTMLQLPAEELTIQTSCATCSSTLHGTPELVLTRSDAPGFVKYQAPRWAMSVSRSETHVLVGLVTTPRQQLDGRVSIGVDLTSTDTKGESTLRALDVSFFEEEGLWSVPTRAQWWAMKEALGKARGTGIVPTVPNIFDPGGFTPADINRAHVSPAMPSVPGHVSCGVVLYEKSGELELERRQLFLK</sequence>
<evidence type="ECO:0000313" key="2">
    <source>
        <dbReference type="Proteomes" id="UP000523863"/>
    </source>
</evidence>
<dbReference type="RefSeq" id="WP_183641275.1">
    <property type="nucleotide sequence ID" value="NZ_JACHBL010000001.1"/>
</dbReference>
<dbReference type="SUPFAM" id="SSF56214">
    <property type="entry name" value="4'-phosphopantetheinyl transferase"/>
    <property type="match status" value="2"/>
</dbReference>
<dbReference type="EMBL" id="JACHBL010000001">
    <property type="protein sequence ID" value="MBB5597988.1"/>
    <property type="molecule type" value="Genomic_DNA"/>
</dbReference>
<dbReference type="GO" id="GO:0000287">
    <property type="term" value="F:magnesium ion binding"/>
    <property type="evidence" value="ECO:0007669"/>
    <property type="project" value="InterPro"/>
</dbReference>
<organism evidence="1 2">
    <name type="scientific">Neomicrococcus lactis</name>
    <dbReference type="NCBI Taxonomy" id="732241"/>
    <lineage>
        <taxon>Bacteria</taxon>
        <taxon>Bacillati</taxon>
        <taxon>Actinomycetota</taxon>
        <taxon>Actinomycetes</taxon>
        <taxon>Micrococcales</taxon>
        <taxon>Micrococcaceae</taxon>
        <taxon>Neomicrococcus</taxon>
    </lineage>
</organism>
<proteinExistence type="predicted"/>
<dbReference type="AlphaFoldDB" id="A0A7W8YAI8"/>
<comment type="caution">
    <text evidence="1">The sequence shown here is derived from an EMBL/GenBank/DDBJ whole genome shotgun (WGS) entry which is preliminary data.</text>
</comment>
<dbReference type="GO" id="GO:0008897">
    <property type="term" value="F:holo-[acyl-carrier-protein] synthase activity"/>
    <property type="evidence" value="ECO:0007669"/>
    <property type="project" value="InterPro"/>
</dbReference>
<reference evidence="1 2" key="1">
    <citation type="submission" date="2020-08" db="EMBL/GenBank/DDBJ databases">
        <title>Sequencing the genomes of 1000 actinobacteria strains.</title>
        <authorList>
            <person name="Klenk H.-P."/>
        </authorList>
    </citation>
    <scope>NUCLEOTIDE SEQUENCE [LARGE SCALE GENOMIC DNA]</scope>
    <source>
        <strain evidence="1 2">DSM 23694</strain>
    </source>
</reference>
<dbReference type="Gene3D" id="3.90.470.20">
    <property type="entry name" value="4'-phosphopantetheinyl transferase domain"/>
    <property type="match status" value="1"/>
</dbReference>
<keyword evidence="1" id="KW-0808">Transferase</keyword>
<dbReference type="Proteomes" id="UP000523863">
    <property type="component" value="Unassembled WGS sequence"/>
</dbReference>
<keyword evidence="2" id="KW-1185">Reference proteome</keyword>
<name>A0A7W8YAI8_9MICC</name>
<protein>
    <submittedName>
        <fullName evidence="1">Phosphopantetheinyl transferase</fullName>
    </submittedName>
</protein>
<accession>A0A7W8YAI8</accession>
<gene>
    <name evidence="1" type="ORF">BKA12_001068</name>
</gene>
<evidence type="ECO:0000313" key="1">
    <source>
        <dbReference type="EMBL" id="MBB5597988.1"/>
    </source>
</evidence>